<evidence type="ECO:0000313" key="2">
    <source>
        <dbReference type="Proteomes" id="UP001157006"/>
    </source>
</evidence>
<name>A0AAV0ZUM8_VICFA</name>
<accession>A0AAV0ZUM8</accession>
<evidence type="ECO:0000313" key="1">
    <source>
        <dbReference type="EMBL" id="CAI8601642.1"/>
    </source>
</evidence>
<organism evidence="1 2">
    <name type="scientific">Vicia faba</name>
    <name type="common">Broad bean</name>
    <name type="synonym">Faba vulgaris</name>
    <dbReference type="NCBI Taxonomy" id="3906"/>
    <lineage>
        <taxon>Eukaryota</taxon>
        <taxon>Viridiplantae</taxon>
        <taxon>Streptophyta</taxon>
        <taxon>Embryophyta</taxon>
        <taxon>Tracheophyta</taxon>
        <taxon>Spermatophyta</taxon>
        <taxon>Magnoliopsida</taxon>
        <taxon>eudicotyledons</taxon>
        <taxon>Gunneridae</taxon>
        <taxon>Pentapetalae</taxon>
        <taxon>rosids</taxon>
        <taxon>fabids</taxon>
        <taxon>Fabales</taxon>
        <taxon>Fabaceae</taxon>
        <taxon>Papilionoideae</taxon>
        <taxon>50 kb inversion clade</taxon>
        <taxon>NPAAA clade</taxon>
        <taxon>Hologalegina</taxon>
        <taxon>IRL clade</taxon>
        <taxon>Fabeae</taxon>
        <taxon>Vicia</taxon>
    </lineage>
</organism>
<sequence length="227" mass="24103">MAGRKSYLEASYGCAKNLKETGTLLVKSVISETADVRIKEVDYNLGTKLNAACSGIANTVLSIESPNPLITKEAHQYKKADIDPASGVALHTTEVAWEHMPICVLAQSYSKEEFDPGSEGTLAICLTHASRTLFSGSWAEGKEAPSVKVACLAQEVGTVENKVANGCVMRGNLPNSSGQILKKAKKRCLMSLRSISHTGTETRPGLPRGAAVGNLGQWAKARSSNIA</sequence>
<keyword evidence="2" id="KW-1185">Reference proteome</keyword>
<proteinExistence type="predicted"/>
<gene>
    <name evidence="1" type="ORF">VFH_III004400</name>
</gene>
<reference evidence="1 2" key="1">
    <citation type="submission" date="2023-01" db="EMBL/GenBank/DDBJ databases">
        <authorList>
            <person name="Kreplak J."/>
        </authorList>
    </citation>
    <scope>NUCLEOTIDE SEQUENCE [LARGE SCALE GENOMIC DNA]</scope>
</reference>
<dbReference type="EMBL" id="OX451738">
    <property type="protein sequence ID" value="CAI8601642.1"/>
    <property type="molecule type" value="Genomic_DNA"/>
</dbReference>
<dbReference type="AlphaFoldDB" id="A0AAV0ZUM8"/>
<dbReference type="Proteomes" id="UP001157006">
    <property type="component" value="Chromosome 3"/>
</dbReference>
<protein>
    <submittedName>
        <fullName evidence="1">Uncharacterized protein</fullName>
    </submittedName>
</protein>